<organism evidence="1">
    <name type="scientific">Rhizophora mucronata</name>
    <name type="common">Asiatic mangrove</name>
    <dbReference type="NCBI Taxonomy" id="61149"/>
    <lineage>
        <taxon>Eukaryota</taxon>
        <taxon>Viridiplantae</taxon>
        <taxon>Streptophyta</taxon>
        <taxon>Embryophyta</taxon>
        <taxon>Tracheophyta</taxon>
        <taxon>Spermatophyta</taxon>
        <taxon>Magnoliopsida</taxon>
        <taxon>eudicotyledons</taxon>
        <taxon>Gunneridae</taxon>
        <taxon>Pentapetalae</taxon>
        <taxon>rosids</taxon>
        <taxon>fabids</taxon>
        <taxon>Malpighiales</taxon>
        <taxon>Rhizophoraceae</taxon>
        <taxon>Rhizophora</taxon>
    </lineage>
</organism>
<protein>
    <submittedName>
        <fullName evidence="1">Uncharacterized protein MANES_01G142700</fullName>
    </submittedName>
</protein>
<reference evidence="1" key="1">
    <citation type="submission" date="2018-02" db="EMBL/GenBank/DDBJ databases">
        <title>Rhizophora mucronata_Transcriptome.</title>
        <authorList>
            <person name="Meera S.P."/>
            <person name="Sreeshan A."/>
            <person name="Augustine A."/>
        </authorList>
    </citation>
    <scope>NUCLEOTIDE SEQUENCE</scope>
    <source>
        <tissue evidence="1">Leaf</tissue>
    </source>
</reference>
<evidence type="ECO:0000313" key="1">
    <source>
        <dbReference type="EMBL" id="MBW94986.1"/>
    </source>
</evidence>
<accession>A0A2P2JND4</accession>
<sequence>MLTLQMIGFLELHSVQVCLPKG</sequence>
<dbReference type="AlphaFoldDB" id="A0A2P2JND4"/>
<name>A0A2P2JND4_RHIMU</name>
<proteinExistence type="predicted"/>
<dbReference type="EMBL" id="GGEC01014503">
    <property type="protein sequence ID" value="MBW94986.1"/>
    <property type="molecule type" value="Transcribed_RNA"/>
</dbReference>